<proteinExistence type="predicted"/>
<reference evidence="1" key="1">
    <citation type="journal article" date="2020" name="Stud. Mycol.">
        <title>101 Dothideomycetes genomes: a test case for predicting lifestyles and emergence of pathogens.</title>
        <authorList>
            <person name="Haridas S."/>
            <person name="Albert R."/>
            <person name="Binder M."/>
            <person name="Bloem J."/>
            <person name="Labutti K."/>
            <person name="Salamov A."/>
            <person name="Andreopoulos B."/>
            <person name="Baker S."/>
            <person name="Barry K."/>
            <person name="Bills G."/>
            <person name="Bluhm B."/>
            <person name="Cannon C."/>
            <person name="Castanera R."/>
            <person name="Culley D."/>
            <person name="Daum C."/>
            <person name="Ezra D."/>
            <person name="Gonzalez J."/>
            <person name="Henrissat B."/>
            <person name="Kuo A."/>
            <person name="Liang C."/>
            <person name="Lipzen A."/>
            <person name="Lutzoni F."/>
            <person name="Magnuson J."/>
            <person name="Mondo S."/>
            <person name="Nolan M."/>
            <person name="Ohm R."/>
            <person name="Pangilinan J."/>
            <person name="Park H.-J."/>
            <person name="Ramirez L."/>
            <person name="Alfaro M."/>
            <person name="Sun H."/>
            <person name="Tritt A."/>
            <person name="Yoshinaga Y."/>
            <person name="Zwiers L.-H."/>
            <person name="Turgeon B."/>
            <person name="Goodwin S."/>
            <person name="Spatafora J."/>
            <person name="Crous P."/>
            <person name="Grigoriev I."/>
        </authorList>
    </citation>
    <scope>NUCLEOTIDE SEQUENCE</scope>
    <source>
        <strain evidence="1">CBS 690.94</strain>
    </source>
</reference>
<dbReference type="EMBL" id="MU001495">
    <property type="protein sequence ID" value="KAF2448615.1"/>
    <property type="molecule type" value="Genomic_DNA"/>
</dbReference>
<evidence type="ECO:0000313" key="2">
    <source>
        <dbReference type="Proteomes" id="UP000799764"/>
    </source>
</evidence>
<dbReference type="AlphaFoldDB" id="A0A9P4PNY5"/>
<protein>
    <submittedName>
        <fullName evidence="1">Uncharacterized protein</fullName>
    </submittedName>
</protein>
<sequence length="92" mass="10679">MTIINDLHLEHASKGRSPGLDEKSHVTRKIARFLEHERKAESAYHKWVSSTKSHKKSSGTMFDSLRLGGKPVLCYGCHPRFTQRWRLPHKTR</sequence>
<evidence type="ECO:0000313" key="1">
    <source>
        <dbReference type="EMBL" id="KAF2448615.1"/>
    </source>
</evidence>
<organism evidence="1 2">
    <name type="scientific">Karstenula rhodostoma CBS 690.94</name>
    <dbReference type="NCBI Taxonomy" id="1392251"/>
    <lineage>
        <taxon>Eukaryota</taxon>
        <taxon>Fungi</taxon>
        <taxon>Dikarya</taxon>
        <taxon>Ascomycota</taxon>
        <taxon>Pezizomycotina</taxon>
        <taxon>Dothideomycetes</taxon>
        <taxon>Pleosporomycetidae</taxon>
        <taxon>Pleosporales</taxon>
        <taxon>Massarineae</taxon>
        <taxon>Didymosphaeriaceae</taxon>
        <taxon>Karstenula</taxon>
    </lineage>
</organism>
<comment type="caution">
    <text evidence="1">The sequence shown here is derived from an EMBL/GenBank/DDBJ whole genome shotgun (WGS) entry which is preliminary data.</text>
</comment>
<dbReference type="Proteomes" id="UP000799764">
    <property type="component" value="Unassembled WGS sequence"/>
</dbReference>
<keyword evidence="2" id="KW-1185">Reference proteome</keyword>
<name>A0A9P4PNY5_9PLEO</name>
<accession>A0A9P4PNY5</accession>
<gene>
    <name evidence="1" type="ORF">P171DRAFT_428658</name>
</gene>